<dbReference type="InterPro" id="IPR011008">
    <property type="entry name" value="Dimeric_a/b-barrel"/>
</dbReference>
<dbReference type="RefSeq" id="WP_148751151.1">
    <property type="nucleotide sequence ID" value="NZ_VSSR01000020.1"/>
</dbReference>
<reference evidence="2 3" key="1">
    <citation type="submission" date="2019-08" db="EMBL/GenBank/DDBJ databases">
        <title>Bradyrhizobium hipponensis sp. nov., a rhizobium isolated from a Lupinus angustifolius root nodule in Tunisia.</title>
        <authorList>
            <person name="Off K."/>
            <person name="Rejili M."/>
            <person name="Mars M."/>
            <person name="Brachmann A."/>
            <person name="Marin M."/>
        </authorList>
    </citation>
    <scope>NUCLEOTIDE SEQUENCE [LARGE SCALE GENOMIC DNA]</scope>
    <source>
        <strain evidence="2 3">CTAW11</strain>
    </source>
</reference>
<dbReference type="Gene3D" id="3.30.70.100">
    <property type="match status" value="1"/>
</dbReference>
<comment type="caution">
    <text evidence="2">The sequence shown here is derived from an EMBL/GenBank/DDBJ whole genome shotgun (WGS) entry which is preliminary data.</text>
</comment>
<gene>
    <name evidence="2" type="ORF">FXB38_12450</name>
</gene>
<organism evidence="2 3">
    <name type="scientific">Bradyrhizobium cytisi</name>
    <dbReference type="NCBI Taxonomy" id="515489"/>
    <lineage>
        <taxon>Bacteria</taxon>
        <taxon>Pseudomonadati</taxon>
        <taxon>Pseudomonadota</taxon>
        <taxon>Alphaproteobacteria</taxon>
        <taxon>Hyphomicrobiales</taxon>
        <taxon>Nitrobacteraceae</taxon>
        <taxon>Bradyrhizobium</taxon>
    </lineage>
</organism>
<sequence>MYIAMNRFRVTKGSEAAFEQVWLSRDTHLDKVPGFVEFHLLKGPELEDHTLYASHTVWANHTAFEAWTKSEAFRAAHQRAGDNKPLYLGHPQFEGFEVMQTVGHGAK</sequence>
<dbReference type="PANTHER" id="PTHR34474">
    <property type="entry name" value="SIGNAL TRANSDUCTION PROTEIN TRAP"/>
    <property type="match status" value="1"/>
</dbReference>
<dbReference type="SUPFAM" id="SSF54909">
    <property type="entry name" value="Dimeric alpha+beta barrel"/>
    <property type="match status" value="1"/>
</dbReference>
<keyword evidence="2" id="KW-0560">Oxidoreductase</keyword>
<keyword evidence="2" id="KW-0503">Monooxygenase</keyword>
<dbReference type="AlphaFoldDB" id="A0A5S4WUS1"/>
<evidence type="ECO:0000313" key="2">
    <source>
        <dbReference type="EMBL" id="TYL85096.1"/>
    </source>
</evidence>
<dbReference type="InterPro" id="IPR007138">
    <property type="entry name" value="ABM_dom"/>
</dbReference>
<dbReference type="PROSITE" id="PS51725">
    <property type="entry name" value="ABM"/>
    <property type="match status" value="1"/>
</dbReference>
<dbReference type="Proteomes" id="UP000324853">
    <property type="component" value="Unassembled WGS sequence"/>
</dbReference>
<proteinExistence type="predicted"/>
<evidence type="ECO:0000259" key="1">
    <source>
        <dbReference type="PROSITE" id="PS51725"/>
    </source>
</evidence>
<dbReference type="OrthoDB" id="9798115at2"/>
<dbReference type="InterPro" id="IPR050404">
    <property type="entry name" value="Heme-degrading_MO"/>
</dbReference>
<keyword evidence="3" id="KW-1185">Reference proteome</keyword>
<evidence type="ECO:0000313" key="3">
    <source>
        <dbReference type="Proteomes" id="UP000324853"/>
    </source>
</evidence>
<dbReference type="PANTHER" id="PTHR34474:SF2">
    <property type="entry name" value="SIGNAL TRANSDUCTION PROTEIN TRAP"/>
    <property type="match status" value="1"/>
</dbReference>
<accession>A0A5S4WUS1</accession>
<protein>
    <submittedName>
        <fullName evidence="2">Antibiotic biosynthesis monooxygenase</fullName>
    </submittedName>
</protein>
<feature type="domain" description="ABM" evidence="1">
    <location>
        <begin position="2"/>
        <end position="99"/>
    </location>
</feature>
<dbReference type="EMBL" id="VSSR01000020">
    <property type="protein sequence ID" value="TYL85096.1"/>
    <property type="molecule type" value="Genomic_DNA"/>
</dbReference>
<dbReference type="Pfam" id="PF03992">
    <property type="entry name" value="ABM"/>
    <property type="match status" value="1"/>
</dbReference>
<name>A0A5S4WUS1_9BRAD</name>
<dbReference type="GO" id="GO:0004497">
    <property type="term" value="F:monooxygenase activity"/>
    <property type="evidence" value="ECO:0007669"/>
    <property type="project" value="UniProtKB-KW"/>
</dbReference>